<proteinExistence type="predicted"/>
<name>A0ABU9KZE8_9FLAO</name>
<feature type="signal peptide" evidence="1">
    <location>
        <begin position="1"/>
        <end position="21"/>
    </location>
</feature>
<sequence>MKNFTLAIAVLLVMASFTTNLTNSKSVVLSDYEGTLLESAPILENNSGDVSVTFTVNENVMVSSALIGSSNEIFLVENGDSNSSKTVTLDLKPVNGKVETTFNNIYESNYDVAAMDALLNAKEPERRPKGAIMWD</sequence>
<dbReference type="EMBL" id="JBCDNA010000001">
    <property type="protein sequence ID" value="MEL4455569.1"/>
    <property type="molecule type" value="Genomic_DNA"/>
</dbReference>
<feature type="chain" id="PRO_5046395407" evidence="1">
    <location>
        <begin position="22"/>
        <end position="135"/>
    </location>
</feature>
<dbReference type="RefSeq" id="WP_342159423.1">
    <property type="nucleotide sequence ID" value="NZ_JBCDNA010000001.1"/>
</dbReference>
<protein>
    <submittedName>
        <fullName evidence="2">Uncharacterized protein</fullName>
    </submittedName>
</protein>
<evidence type="ECO:0000256" key="1">
    <source>
        <dbReference type="SAM" id="SignalP"/>
    </source>
</evidence>
<gene>
    <name evidence="2" type="ORF">AABB81_06645</name>
</gene>
<keyword evidence="1" id="KW-0732">Signal</keyword>
<accession>A0ABU9KZE8</accession>
<dbReference type="Proteomes" id="UP001474120">
    <property type="component" value="Unassembled WGS sequence"/>
</dbReference>
<comment type="caution">
    <text evidence="2">The sequence shown here is derived from an EMBL/GenBank/DDBJ whole genome shotgun (WGS) entry which is preliminary data.</text>
</comment>
<organism evidence="2 3">
    <name type="scientific">Lutimonas vermicola</name>
    <dbReference type="NCBI Taxonomy" id="414288"/>
    <lineage>
        <taxon>Bacteria</taxon>
        <taxon>Pseudomonadati</taxon>
        <taxon>Bacteroidota</taxon>
        <taxon>Flavobacteriia</taxon>
        <taxon>Flavobacteriales</taxon>
        <taxon>Flavobacteriaceae</taxon>
        <taxon>Lutimonas</taxon>
    </lineage>
</organism>
<reference evidence="2 3" key="1">
    <citation type="submission" date="2024-04" db="EMBL/GenBank/DDBJ databases">
        <title>whole genome sequencing of Lutimonas vermicola strain IMCC1616.</title>
        <authorList>
            <person name="Bae S.S."/>
        </authorList>
    </citation>
    <scope>NUCLEOTIDE SEQUENCE [LARGE SCALE GENOMIC DNA]</scope>
    <source>
        <strain evidence="2 3">IMCC1616</strain>
    </source>
</reference>
<keyword evidence="3" id="KW-1185">Reference proteome</keyword>
<evidence type="ECO:0000313" key="3">
    <source>
        <dbReference type="Proteomes" id="UP001474120"/>
    </source>
</evidence>
<evidence type="ECO:0000313" key="2">
    <source>
        <dbReference type="EMBL" id="MEL4455569.1"/>
    </source>
</evidence>